<keyword evidence="3" id="KW-0804">Transcription</keyword>
<dbReference type="SUPFAM" id="SSF46689">
    <property type="entry name" value="Homeodomain-like"/>
    <property type="match status" value="2"/>
</dbReference>
<dbReference type="GO" id="GO:0003700">
    <property type="term" value="F:DNA-binding transcription factor activity"/>
    <property type="evidence" value="ECO:0007669"/>
    <property type="project" value="InterPro"/>
</dbReference>
<dbReference type="Gene3D" id="1.10.10.60">
    <property type="entry name" value="Homeodomain-like"/>
    <property type="match status" value="2"/>
</dbReference>
<dbReference type="OrthoDB" id="745435at2"/>
<protein>
    <submittedName>
        <fullName evidence="5">AraC-type DNA-binding protein</fullName>
    </submittedName>
</protein>
<evidence type="ECO:0000256" key="1">
    <source>
        <dbReference type="ARBA" id="ARBA00023015"/>
    </source>
</evidence>
<dbReference type="InterPro" id="IPR003313">
    <property type="entry name" value="AraC-bd"/>
</dbReference>
<evidence type="ECO:0000313" key="6">
    <source>
        <dbReference type="Proteomes" id="UP000185003"/>
    </source>
</evidence>
<feature type="domain" description="HTH araC/xylS-type" evidence="4">
    <location>
        <begin position="181"/>
        <end position="280"/>
    </location>
</feature>
<sequence>MKVLQFTIPVSHDKNIIVQKEQLPFFYPHLHRHDEIQLTWVLKGRGTLIAENSMQTFRANEIFWIAGNQPHVFKSDASEDTVESLTLFFNPNGKLATVFELTELKKISTFIHKYPNGFKVPEEYVAELSEMMLRLDQAQGAKQFMSFIHLLSFLQPLQDLIPLVSGSRLSSVNDQEGIRIGAIYDYIMKHYDTDIMLEDIAKHANMTPQAFCRYFKKHTRLTFITFLNEVRIHEACKKLSGSINDNISTIAYQSGFNSIATFNRVFKTITGRAPREYIRELEK</sequence>
<dbReference type="InterPro" id="IPR011051">
    <property type="entry name" value="RmlC_Cupin_sf"/>
</dbReference>
<evidence type="ECO:0000256" key="2">
    <source>
        <dbReference type="ARBA" id="ARBA00023125"/>
    </source>
</evidence>
<dbReference type="Pfam" id="PF12833">
    <property type="entry name" value="HTH_18"/>
    <property type="match status" value="1"/>
</dbReference>
<dbReference type="SUPFAM" id="SSF51182">
    <property type="entry name" value="RmlC-like cupins"/>
    <property type="match status" value="1"/>
</dbReference>
<dbReference type="PANTHER" id="PTHR43280">
    <property type="entry name" value="ARAC-FAMILY TRANSCRIPTIONAL REGULATOR"/>
    <property type="match status" value="1"/>
</dbReference>
<dbReference type="Proteomes" id="UP000185003">
    <property type="component" value="Unassembled WGS sequence"/>
</dbReference>
<organism evidence="5 6">
    <name type="scientific">Chitinophaga niabensis</name>
    <dbReference type="NCBI Taxonomy" id="536979"/>
    <lineage>
        <taxon>Bacteria</taxon>
        <taxon>Pseudomonadati</taxon>
        <taxon>Bacteroidota</taxon>
        <taxon>Chitinophagia</taxon>
        <taxon>Chitinophagales</taxon>
        <taxon>Chitinophagaceae</taxon>
        <taxon>Chitinophaga</taxon>
    </lineage>
</organism>
<dbReference type="AlphaFoldDB" id="A0A1N6DA78"/>
<dbReference type="PANTHER" id="PTHR43280:SF27">
    <property type="entry name" value="TRANSCRIPTIONAL REGULATOR MTLR"/>
    <property type="match status" value="1"/>
</dbReference>
<reference evidence="5 6" key="1">
    <citation type="submission" date="2016-11" db="EMBL/GenBank/DDBJ databases">
        <authorList>
            <person name="Jaros S."/>
            <person name="Januszkiewicz K."/>
            <person name="Wedrychowicz H."/>
        </authorList>
    </citation>
    <scope>NUCLEOTIDE SEQUENCE [LARGE SCALE GENOMIC DNA]</scope>
    <source>
        <strain evidence="5 6">DSM 24787</strain>
    </source>
</reference>
<dbReference type="Gene3D" id="2.60.120.10">
    <property type="entry name" value="Jelly Rolls"/>
    <property type="match status" value="1"/>
</dbReference>
<evidence type="ECO:0000259" key="4">
    <source>
        <dbReference type="PROSITE" id="PS01124"/>
    </source>
</evidence>
<evidence type="ECO:0000313" key="5">
    <source>
        <dbReference type="EMBL" id="SIN67678.1"/>
    </source>
</evidence>
<accession>A0A1N6DA78</accession>
<dbReference type="InterPro" id="IPR018060">
    <property type="entry name" value="HTH_AraC"/>
</dbReference>
<dbReference type="GO" id="GO:0043565">
    <property type="term" value="F:sequence-specific DNA binding"/>
    <property type="evidence" value="ECO:0007669"/>
    <property type="project" value="InterPro"/>
</dbReference>
<keyword evidence="1" id="KW-0805">Transcription regulation</keyword>
<dbReference type="PROSITE" id="PS00041">
    <property type="entry name" value="HTH_ARAC_FAMILY_1"/>
    <property type="match status" value="1"/>
</dbReference>
<dbReference type="InterPro" id="IPR018062">
    <property type="entry name" value="HTH_AraC-typ_CS"/>
</dbReference>
<dbReference type="SMART" id="SM00342">
    <property type="entry name" value="HTH_ARAC"/>
    <property type="match status" value="1"/>
</dbReference>
<dbReference type="InterPro" id="IPR014710">
    <property type="entry name" value="RmlC-like_jellyroll"/>
</dbReference>
<keyword evidence="2 5" id="KW-0238">DNA-binding</keyword>
<evidence type="ECO:0000256" key="3">
    <source>
        <dbReference type="ARBA" id="ARBA00023163"/>
    </source>
</evidence>
<proteinExistence type="predicted"/>
<dbReference type="STRING" id="536979.SAMN04488055_0528"/>
<dbReference type="RefSeq" id="WP_074237637.1">
    <property type="nucleotide sequence ID" value="NZ_FSRA01000001.1"/>
</dbReference>
<dbReference type="InterPro" id="IPR009057">
    <property type="entry name" value="Homeodomain-like_sf"/>
</dbReference>
<dbReference type="EMBL" id="FSRA01000001">
    <property type="protein sequence ID" value="SIN67678.1"/>
    <property type="molecule type" value="Genomic_DNA"/>
</dbReference>
<name>A0A1N6DA78_9BACT</name>
<dbReference type="Pfam" id="PF02311">
    <property type="entry name" value="AraC_binding"/>
    <property type="match status" value="1"/>
</dbReference>
<keyword evidence="6" id="KW-1185">Reference proteome</keyword>
<dbReference type="PROSITE" id="PS01124">
    <property type="entry name" value="HTH_ARAC_FAMILY_2"/>
    <property type="match status" value="1"/>
</dbReference>
<gene>
    <name evidence="5" type="ORF">SAMN04488055_0528</name>
</gene>